<accession>A0A9E5MN19</accession>
<dbReference type="InterPro" id="IPR015946">
    <property type="entry name" value="KH_dom-like_a/b"/>
</dbReference>
<protein>
    <submittedName>
        <fullName evidence="1">OsmC family protein</fullName>
    </submittedName>
</protein>
<dbReference type="PANTHER" id="PTHR35368:SF1">
    <property type="entry name" value="HYDROPEROXIDE REDUCTASE"/>
    <property type="match status" value="1"/>
</dbReference>
<organism evidence="1 2">
    <name type="scientific">Pseudomaricurvus hydrocarbonicus</name>
    <dbReference type="NCBI Taxonomy" id="1470433"/>
    <lineage>
        <taxon>Bacteria</taxon>
        <taxon>Pseudomonadati</taxon>
        <taxon>Pseudomonadota</taxon>
        <taxon>Gammaproteobacteria</taxon>
        <taxon>Cellvibrionales</taxon>
        <taxon>Cellvibrionaceae</taxon>
        <taxon>Pseudomaricurvus</taxon>
    </lineage>
</organism>
<evidence type="ECO:0000313" key="1">
    <source>
        <dbReference type="EMBL" id="NHO67212.1"/>
    </source>
</evidence>
<name>A0A9E5MN19_9GAMM</name>
<sequence length="209" mass="22226">MNPTNNFIALAEHSTTVSMNERQTPLTDTYRNGTEGAKEALVVDFATTSCGKSPASSPLYSEVMLTKHMPYSVPVGVHSAVGGECDFPTPGDILCGALSACMDTTIRIIANKLGIKLTTLAVSVAGTVDVRGTLRLDKGTPVGFQTFDITVDIEATNADEKLIEVLINAAEYSCIILQTLRNPPSTTLRTQIRCGDERAVSSQVSEATV</sequence>
<dbReference type="InterPro" id="IPR036102">
    <property type="entry name" value="OsmC/Ohrsf"/>
</dbReference>
<reference evidence="1" key="1">
    <citation type="submission" date="2020-03" db="EMBL/GenBank/DDBJ databases">
        <authorList>
            <person name="Guo F."/>
        </authorList>
    </citation>
    <scope>NUCLEOTIDE SEQUENCE</scope>
    <source>
        <strain evidence="1">JCM 30134</strain>
    </source>
</reference>
<comment type="caution">
    <text evidence="1">The sequence shown here is derived from an EMBL/GenBank/DDBJ whole genome shotgun (WGS) entry which is preliminary data.</text>
</comment>
<dbReference type="Pfam" id="PF02566">
    <property type="entry name" value="OsmC"/>
    <property type="match status" value="1"/>
</dbReference>
<dbReference type="PANTHER" id="PTHR35368">
    <property type="entry name" value="HYDROPEROXIDE REDUCTASE"/>
    <property type="match status" value="1"/>
</dbReference>
<dbReference type="Proteomes" id="UP000787472">
    <property type="component" value="Unassembled WGS sequence"/>
</dbReference>
<dbReference type="InterPro" id="IPR003718">
    <property type="entry name" value="OsmC/Ohr_fam"/>
</dbReference>
<dbReference type="SUPFAM" id="SSF82784">
    <property type="entry name" value="OsmC-like"/>
    <property type="match status" value="1"/>
</dbReference>
<dbReference type="Gene3D" id="3.30.300.20">
    <property type="match status" value="1"/>
</dbReference>
<evidence type="ECO:0000313" key="2">
    <source>
        <dbReference type="Proteomes" id="UP000787472"/>
    </source>
</evidence>
<dbReference type="RefSeq" id="WP_167189498.1">
    <property type="nucleotide sequence ID" value="NZ_JAAONZ010000015.1"/>
</dbReference>
<keyword evidence="2" id="KW-1185">Reference proteome</keyword>
<dbReference type="InterPro" id="IPR052924">
    <property type="entry name" value="OsmC/Ohr_hydroprdx_reductase"/>
</dbReference>
<gene>
    <name evidence="1" type="ORF">G8770_16815</name>
</gene>
<dbReference type="EMBL" id="JAAONZ010000015">
    <property type="protein sequence ID" value="NHO67212.1"/>
    <property type="molecule type" value="Genomic_DNA"/>
</dbReference>
<proteinExistence type="predicted"/>
<dbReference type="AlphaFoldDB" id="A0A9E5MN19"/>